<sequence>MLKKSIIPVQGHGEDILWFAVLKLAFKTSVLRLTLSCIKPTPLPPSANDKSDQVTPTLEVGIITKSTILLANELSETRHSIHSTSFPYTVVLLCVPIKEEDGLRCVGQNWNKFINVSDVTVMVTFAWALRNAVIGSLRGVTSCRHAAAEVTRRCSNGEKRAPVL</sequence>
<evidence type="ECO:0000313" key="1">
    <source>
        <dbReference type="EMBL" id="GIY95921.1"/>
    </source>
</evidence>
<comment type="caution">
    <text evidence="1">The sequence shown here is derived from an EMBL/GenBank/DDBJ whole genome shotgun (WGS) entry which is preliminary data.</text>
</comment>
<dbReference type="AlphaFoldDB" id="A0AAV4XLR0"/>
<reference evidence="1 2" key="1">
    <citation type="submission" date="2021-06" db="EMBL/GenBank/DDBJ databases">
        <title>Caerostris extrusa draft genome.</title>
        <authorList>
            <person name="Kono N."/>
            <person name="Arakawa K."/>
        </authorList>
    </citation>
    <scope>NUCLEOTIDE SEQUENCE [LARGE SCALE GENOMIC DNA]</scope>
</reference>
<gene>
    <name evidence="1" type="ORF">CEXT_6881</name>
</gene>
<accession>A0AAV4XLR0</accession>
<name>A0AAV4XLR0_CAEEX</name>
<dbReference type="EMBL" id="BPLR01000593">
    <property type="protein sequence ID" value="GIY95921.1"/>
    <property type="molecule type" value="Genomic_DNA"/>
</dbReference>
<keyword evidence="2" id="KW-1185">Reference proteome</keyword>
<protein>
    <submittedName>
        <fullName evidence="1">Uncharacterized protein</fullName>
    </submittedName>
</protein>
<organism evidence="1 2">
    <name type="scientific">Caerostris extrusa</name>
    <name type="common">Bark spider</name>
    <name type="synonym">Caerostris bankana</name>
    <dbReference type="NCBI Taxonomy" id="172846"/>
    <lineage>
        <taxon>Eukaryota</taxon>
        <taxon>Metazoa</taxon>
        <taxon>Ecdysozoa</taxon>
        <taxon>Arthropoda</taxon>
        <taxon>Chelicerata</taxon>
        <taxon>Arachnida</taxon>
        <taxon>Araneae</taxon>
        <taxon>Araneomorphae</taxon>
        <taxon>Entelegynae</taxon>
        <taxon>Araneoidea</taxon>
        <taxon>Araneidae</taxon>
        <taxon>Caerostris</taxon>
    </lineage>
</organism>
<dbReference type="Proteomes" id="UP001054945">
    <property type="component" value="Unassembled WGS sequence"/>
</dbReference>
<evidence type="ECO:0000313" key="2">
    <source>
        <dbReference type="Proteomes" id="UP001054945"/>
    </source>
</evidence>
<proteinExistence type="predicted"/>